<reference evidence="2 3" key="1">
    <citation type="submission" date="2015-02" db="EMBL/GenBank/DDBJ databases">
        <title>Genome Sequence of Jannaschia aquimarina DSM28248, a member of the Roseobacter clade.</title>
        <authorList>
            <person name="Voget S."/>
            <person name="Daniel R."/>
        </authorList>
    </citation>
    <scope>NUCLEOTIDE SEQUENCE [LARGE SCALE GENOMIC DNA]</scope>
    <source>
        <strain evidence="2 3">GSW-M26</strain>
    </source>
</reference>
<accession>A0A0D1EGA5</accession>
<keyword evidence="3" id="KW-1185">Reference proteome</keyword>
<dbReference type="Proteomes" id="UP000032232">
    <property type="component" value="Unassembled WGS sequence"/>
</dbReference>
<protein>
    <submittedName>
        <fullName evidence="2">Uncharacterized protein</fullName>
    </submittedName>
</protein>
<evidence type="ECO:0000256" key="1">
    <source>
        <dbReference type="SAM" id="MobiDB-lite"/>
    </source>
</evidence>
<dbReference type="RefSeq" id="WP_043919019.1">
    <property type="nucleotide sequence ID" value="NZ_FZPF01000004.1"/>
</dbReference>
<dbReference type="EMBL" id="JYFE01000041">
    <property type="protein sequence ID" value="KIT15951.1"/>
    <property type="molecule type" value="Genomic_DNA"/>
</dbReference>
<evidence type="ECO:0000313" key="3">
    <source>
        <dbReference type="Proteomes" id="UP000032232"/>
    </source>
</evidence>
<sequence>MTGAASAQDADAGVAHGYKVQGQTGASVVLARTHPGGARPGAFRLVAPDVTGCMDVFPDSGVWADLCVAANQREGNRFRIPFVASPQKGDLIQAVTVEPDAVGFPFELTMMLNSDDDVLSVSASEVGEAFSPTAFTDSKARFEAIRTMGADETEVTAVLQAGGFAVRLDLGSVQANGHRRASMSFYYNYEPGRDCLANLRQTGNRSGWARLCEKADEDGLQELTGILEPLGGGAAHTGVITTGDGFDFRIVISQARQNFARVGLRLLEESAFTTANAPENVILDGITPQPLPAPAPPSPADISDAVIGYRLGAFTVAEVSLSPVSGGQRWEAKFKLDAKVDEYGYESAASDCPRTLSLVDYAWGRQCEKATKDGLAFEMSGTLEPVSWRTDAFSGLVSSPDGGWTYHMLVVNPTQRAFEVALTDKFDAGFTESYQLIEFDTMARPLGSGEPVGLAALVGNWRVPQEDLADIGFDLEMSLEQVGGTMRGKAIAWFRAETDQISGFCPSTSAMLRICEKIQKGGPLEIDLNLDERARNASNGWRGVATPIDFDAGPYEVDFFEGSSIPDWGDQESDAHYLRFRTPGMPPGSEAVAWLKVERIERATVTLDELTARGTYDRPPVVPPVSTASPLTGTTCETLADMMAAISRTTRYPEAVTALSNSGFWAGLPQDDPDECARAARVLADRGLVNLDQWTDNGEGAESLPPPVGSGWPTPGTSLYSKVIGARNTRVELTRASDGRPVVRIPRFENCMSSGQPVCEAMKSNPGDLTVFNLASSDGNTIGMFNLGGGLYLARIADQENGDRMAYISVIEMESTFGLGALTAQ</sequence>
<dbReference type="AlphaFoldDB" id="A0A0D1EGA5"/>
<evidence type="ECO:0000313" key="2">
    <source>
        <dbReference type="EMBL" id="KIT15951.1"/>
    </source>
</evidence>
<comment type="caution">
    <text evidence="2">The sequence shown here is derived from an EMBL/GenBank/DDBJ whole genome shotgun (WGS) entry which is preliminary data.</text>
</comment>
<name>A0A0D1EGA5_9RHOB</name>
<proteinExistence type="predicted"/>
<feature type="region of interest" description="Disordered" evidence="1">
    <location>
        <begin position="695"/>
        <end position="714"/>
    </location>
</feature>
<dbReference type="PATRIC" id="fig|935700.4.peg.2285"/>
<gene>
    <name evidence="2" type="ORF">jaqu_22190</name>
</gene>
<organism evidence="2 3">
    <name type="scientific">Jannaschia aquimarina</name>
    <dbReference type="NCBI Taxonomy" id="935700"/>
    <lineage>
        <taxon>Bacteria</taxon>
        <taxon>Pseudomonadati</taxon>
        <taxon>Pseudomonadota</taxon>
        <taxon>Alphaproteobacteria</taxon>
        <taxon>Rhodobacterales</taxon>
        <taxon>Roseobacteraceae</taxon>
        <taxon>Jannaschia</taxon>
    </lineage>
</organism>